<dbReference type="Proteomes" id="UP000266673">
    <property type="component" value="Unassembled WGS sequence"/>
</dbReference>
<comment type="caution">
    <text evidence="1">The sequence shown here is derived from an EMBL/GenBank/DDBJ whole genome shotgun (WGS) entry which is preliminary data.</text>
</comment>
<dbReference type="AlphaFoldDB" id="A0A397VGN6"/>
<proteinExistence type="predicted"/>
<dbReference type="STRING" id="44941.A0A397VGN6"/>
<dbReference type="OrthoDB" id="2441646at2759"/>
<dbReference type="EMBL" id="QKWP01000388">
    <property type="protein sequence ID" value="RIB20958.1"/>
    <property type="molecule type" value="Genomic_DNA"/>
</dbReference>
<protein>
    <submittedName>
        <fullName evidence="1">Uncharacterized protein</fullName>
    </submittedName>
</protein>
<organism evidence="1 2">
    <name type="scientific">Gigaspora rosea</name>
    <dbReference type="NCBI Taxonomy" id="44941"/>
    <lineage>
        <taxon>Eukaryota</taxon>
        <taxon>Fungi</taxon>
        <taxon>Fungi incertae sedis</taxon>
        <taxon>Mucoromycota</taxon>
        <taxon>Glomeromycotina</taxon>
        <taxon>Glomeromycetes</taxon>
        <taxon>Diversisporales</taxon>
        <taxon>Gigasporaceae</taxon>
        <taxon>Gigaspora</taxon>
    </lineage>
</organism>
<reference evidence="1 2" key="1">
    <citation type="submission" date="2018-06" db="EMBL/GenBank/DDBJ databases">
        <title>Comparative genomics reveals the genomic features of Rhizophagus irregularis, R. cerebriforme, R. diaphanum and Gigaspora rosea, and their symbiotic lifestyle signature.</title>
        <authorList>
            <person name="Morin E."/>
            <person name="San Clemente H."/>
            <person name="Chen E.C.H."/>
            <person name="De La Providencia I."/>
            <person name="Hainaut M."/>
            <person name="Kuo A."/>
            <person name="Kohler A."/>
            <person name="Murat C."/>
            <person name="Tang N."/>
            <person name="Roy S."/>
            <person name="Loubradou J."/>
            <person name="Henrissat B."/>
            <person name="Grigoriev I.V."/>
            <person name="Corradi N."/>
            <person name="Roux C."/>
            <person name="Martin F.M."/>
        </authorList>
    </citation>
    <scope>NUCLEOTIDE SEQUENCE [LARGE SCALE GENOMIC DNA]</scope>
    <source>
        <strain evidence="1 2">DAOM 194757</strain>
    </source>
</reference>
<name>A0A397VGN6_9GLOM</name>
<gene>
    <name evidence="1" type="ORF">C2G38_2177959</name>
</gene>
<evidence type="ECO:0000313" key="1">
    <source>
        <dbReference type="EMBL" id="RIB20958.1"/>
    </source>
</evidence>
<accession>A0A397VGN6</accession>
<sequence length="98" mass="11459">MLCSKVANFHIGLILQRCKTVHHEMICRSQWGKRFGMMKKTLNLAIITNRTNELYKIHENLTKEMELELIEENNQTKDNNTKEFAHTISNSINIKTKG</sequence>
<evidence type="ECO:0000313" key="2">
    <source>
        <dbReference type="Proteomes" id="UP000266673"/>
    </source>
</evidence>
<keyword evidence="2" id="KW-1185">Reference proteome</keyword>